<dbReference type="FunFam" id="1.10.246.90:FF:000001">
    <property type="entry name" value="Nucleolar protein 56"/>
    <property type="match status" value="1"/>
</dbReference>
<organism evidence="7 8">
    <name type="scientific">Adineta ricciae</name>
    <name type="common">Rotifer</name>
    <dbReference type="NCBI Taxonomy" id="249248"/>
    <lineage>
        <taxon>Eukaryota</taxon>
        <taxon>Metazoa</taxon>
        <taxon>Spiralia</taxon>
        <taxon>Gnathifera</taxon>
        <taxon>Rotifera</taxon>
        <taxon>Eurotatoria</taxon>
        <taxon>Bdelloidea</taxon>
        <taxon>Adinetida</taxon>
        <taxon>Adinetidae</taxon>
        <taxon>Adineta</taxon>
    </lineage>
</organism>
<evidence type="ECO:0000313" key="8">
    <source>
        <dbReference type="Proteomes" id="UP000663852"/>
    </source>
</evidence>
<dbReference type="InterPro" id="IPR045056">
    <property type="entry name" value="Nop56/Nop58"/>
</dbReference>
<dbReference type="Pfam" id="PF08156">
    <property type="entry name" value="NOP5NT"/>
    <property type="match status" value="1"/>
</dbReference>
<dbReference type="Gene3D" id="1.10.287.4070">
    <property type="match status" value="1"/>
</dbReference>
<evidence type="ECO:0000313" key="7">
    <source>
        <dbReference type="EMBL" id="CAF1208678.1"/>
    </source>
</evidence>
<dbReference type="SUPFAM" id="SSF89124">
    <property type="entry name" value="Nop domain"/>
    <property type="match status" value="1"/>
</dbReference>
<protein>
    <recommendedName>
        <fullName evidence="5">Nucleolar protein 56</fullName>
    </recommendedName>
</protein>
<dbReference type="Pfam" id="PF01798">
    <property type="entry name" value="Nop"/>
    <property type="match status" value="1"/>
</dbReference>
<dbReference type="PANTHER" id="PTHR10894">
    <property type="entry name" value="NUCLEOLAR PROTEIN 5 NUCLEOLAR PROTEIN NOP5 NOP58"/>
    <property type="match status" value="1"/>
</dbReference>
<proteinExistence type="inferred from homology"/>
<evidence type="ECO:0000256" key="5">
    <source>
        <dbReference type="ARBA" id="ARBA00040742"/>
    </source>
</evidence>
<name>A0A814WY98_ADIRI</name>
<dbReference type="OrthoDB" id="6780543at2759"/>
<evidence type="ECO:0000259" key="6">
    <source>
        <dbReference type="PROSITE" id="PS51358"/>
    </source>
</evidence>
<keyword evidence="3" id="KW-0690">Ribosome biogenesis</keyword>
<dbReference type="PANTHER" id="PTHR10894:SF0">
    <property type="entry name" value="NUCLEOLAR PROTEIN 56"/>
    <property type="match status" value="1"/>
</dbReference>
<dbReference type="GO" id="GO:0032040">
    <property type="term" value="C:small-subunit processome"/>
    <property type="evidence" value="ECO:0007669"/>
    <property type="project" value="InterPro"/>
</dbReference>
<dbReference type="Proteomes" id="UP000663852">
    <property type="component" value="Unassembled WGS sequence"/>
</dbReference>
<dbReference type="InterPro" id="IPR042239">
    <property type="entry name" value="Nop_C"/>
</dbReference>
<gene>
    <name evidence="7" type="ORF">EDS130_LOCUS25766</name>
</gene>
<sequence>MSKLYILFEHAPGYALFRFREFEEIGMNIPQVEASVVDLSKFATVVKLVAFHPFQSGINALDNINSVSEGLFHDDLRTFLDTNLPKEKKRAKMILDVADSRVASSINELFSVTCRHTGVVPELLRGIRVHFPNLVKGLTDQNQSKPQLGLGHAYSRAKVKLNISIRSPCASGTEKSFTRELFRVYTPDFREWYGYHFPELIKIITDNYTYARAVHLIKNRKDFSIDRQEELEAITMDSGKTAAVFEAMKTTIGMDISPIDLINIESFANHVIHLFDYRKSLQEYLKSKMGQVAPNLAMLIGEQVGARLIAHADSLTNLAKYPAPTIQILGAEKALFRALKTKGNTPKYGLIYYSSYIGKANTQNKGRISRYLANKCAIASRIDCFSDIPTAVFGDHLKQQVSDRLTFYDNGELPPKNVDVMKITLEEAEVEREQILVKEKKTA</sequence>
<dbReference type="InterPro" id="IPR002687">
    <property type="entry name" value="Nop_dom"/>
</dbReference>
<dbReference type="GO" id="GO:0042254">
    <property type="term" value="P:ribosome biogenesis"/>
    <property type="evidence" value="ECO:0007669"/>
    <property type="project" value="UniProtKB-KW"/>
</dbReference>
<dbReference type="PROSITE" id="PS51358">
    <property type="entry name" value="NOP"/>
    <property type="match status" value="1"/>
</dbReference>
<evidence type="ECO:0000256" key="2">
    <source>
        <dbReference type="ARBA" id="ARBA00009211"/>
    </source>
</evidence>
<keyword evidence="4" id="KW-0539">Nucleus</keyword>
<evidence type="ECO:0000256" key="4">
    <source>
        <dbReference type="ARBA" id="ARBA00023242"/>
    </source>
</evidence>
<comment type="caution">
    <text evidence="7">The sequence shown here is derived from an EMBL/GenBank/DDBJ whole genome shotgun (WGS) entry which is preliminary data.</text>
</comment>
<dbReference type="InterPro" id="IPR012976">
    <property type="entry name" value="NOSIC"/>
</dbReference>
<dbReference type="Gene3D" id="1.10.246.90">
    <property type="entry name" value="Nop domain"/>
    <property type="match status" value="1"/>
</dbReference>
<accession>A0A814WY98</accession>
<dbReference type="InterPro" id="IPR012974">
    <property type="entry name" value="NOP58/56_N"/>
</dbReference>
<dbReference type="GO" id="GO:0030515">
    <property type="term" value="F:snoRNA binding"/>
    <property type="evidence" value="ECO:0007669"/>
    <property type="project" value="InterPro"/>
</dbReference>
<dbReference type="InterPro" id="IPR036070">
    <property type="entry name" value="Nop_dom_sf"/>
</dbReference>
<reference evidence="7" key="1">
    <citation type="submission" date="2021-02" db="EMBL/GenBank/DDBJ databases">
        <authorList>
            <person name="Nowell W R."/>
        </authorList>
    </citation>
    <scope>NUCLEOTIDE SEQUENCE</scope>
</reference>
<dbReference type="SMART" id="SM00931">
    <property type="entry name" value="NOSIC"/>
    <property type="match status" value="1"/>
</dbReference>
<dbReference type="AlphaFoldDB" id="A0A814WY98"/>
<feature type="domain" description="Nop" evidence="6">
    <location>
        <begin position="292"/>
        <end position="410"/>
    </location>
</feature>
<dbReference type="EMBL" id="CAJNOJ010000153">
    <property type="protein sequence ID" value="CAF1208678.1"/>
    <property type="molecule type" value="Genomic_DNA"/>
</dbReference>
<comment type="similarity">
    <text evidence="2">Belongs to the NOP5/NOP56 family.</text>
</comment>
<dbReference type="GO" id="GO:0031428">
    <property type="term" value="C:box C/D methylation guide snoRNP complex"/>
    <property type="evidence" value="ECO:0007669"/>
    <property type="project" value="InterPro"/>
</dbReference>
<comment type="subcellular location">
    <subcellularLocation>
        <location evidence="1">Nucleus</location>
        <location evidence="1">Nucleolus</location>
    </subcellularLocation>
</comment>
<evidence type="ECO:0000256" key="3">
    <source>
        <dbReference type="ARBA" id="ARBA00022517"/>
    </source>
</evidence>
<evidence type="ECO:0000256" key="1">
    <source>
        <dbReference type="ARBA" id="ARBA00004604"/>
    </source>
</evidence>